<evidence type="ECO:0000256" key="4">
    <source>
        <dbReference type="ARBA" id="ARBA00022833"/>
    </source>
</evidence>
<comment type="subcellular location">
    <subcellularLocation>
        <location evidence="1">Cytoplasm</location>
    </subcellularLocation>
</comment>
<dbReference type="Gene3D" id="1.20.1270.60">
    <property type="entry name" value="Arfaptin homology (AH) domain/BAR domain"/>
    <property type="match status" value="1"/>
</dbReference>
<dbReference type="InterPro" id="IPR001849">
    <property type="entry name" value="PH_domain"/>
</dbReference>
<dbReference type="GO" id="GO:0005096">
    <property type="term" value="F:GTPase activator activity"/>
    <property type="evidence" value="ECO:0007669"/>
    <property type="project" value="InterPro"/>
</dbReference>
<dbReference type="PANTHER" id="PTHR45854:SF1">
    <property type="entry name" value="ARF-GAP WITH SH3 DOMAIN, ANK REPEAT AND PH DOMAIN-CONTAINING PROTEIN 3"/>
    <property type="match status" value="1"/>
</dbReference>
<dbReference type="EMBL" id="WNTK01000001">
    <property type="protein sequence ID" value="KAG9493131.1"/>
    <property type="molecule type" value="Genomic_DNA"/>
</dbReference>
<gene>
    <name evidence="11" type="ORF">GDO78_001184</name>
</gene>
<dbReference type="Gene3D" id="1.10.220.150">
    <property type="entry name" value="Arf GTPase activating protein"/>
    <property type="match status" value="1"/>
</dbReference>
<dbReference type="Pfam" id="PF12796">
    <property type="entry name" value="Ank_2"/>
    <property type="match status" value="1"/>
</dbReference>
<evidence type="ECO:0000256" key="2">
    <source>
        <dbReference type="ARBA" id="ARBA00022490"/>
    </source>
</evidence>
<evidence type="ECO:0000313" key="12">
    <source>
        <dbReference type="Proteomes" id="UP000770717"/>
    </source>
</evidence>
<dbReference type="Gene3D" id="1.25.40.20">
    <property type="entry name" value="Ankyrin repeat-containing domain"/>
    <property type="match status" value="1"/>
</dbReference>
<evidence type="ECO:0000256" key="3">
    <source>
        <dbReference type="ARBA" id="ARBA00022723"/>
    </source>
</evidence>
<dbReference type="SMART" id="SM00233">
    <property type="entry name" value="PH"/>
    <property type="match status" value="1"/>
</dbReference>
<dbReference type="Pfam" id="PF00169">
    <property type="entry name" value="PH"/>
    <property type="match status" value="1"/>
</dbReference>
<dbReference type="GO" id="GO:0005737">
    <property type="term" value="C:cytoplasm"/>
    <property type="evidence" value="ECO:0007669"/>
    <property type="project" value="UniProtKB-SubCell"/>
</dbReference>
<evidence type="ECO:0000256" key="6">
    <source>
        <dbReference type="PROSITE-ProRule" id="PRU00023"/>
    </source>
</evidence>
<dbReference type="InterPro" id="IPR001164">
    <property type="entry name" value="ArfGAP_dom"/>
</dbReference>
<dbReference type="InterPro" id="IPR038508">
    <property type="entry name" value="ArfGAP_dom_sf"/>
</dbReference>
<keyword evidence="5 6" id="KW-0040">ANK repeat</keyword>
<keyword evidence="12" id="KW-1185">Reference proteome</keyword>
<proteinExistence type="predicted"/>
<evidence type="ECO:0000256" key="5">
    <source>
        <dbReference type="ARBA" id="ARBA00023043"/>
    </source>
</evidence>
<accession>A0A8J6KI74</accession>
<reference evidence="11" key="1">
    <citation type="thesis" date="2020" institute="ProQuest LLC" country="789 East Eisenhower Parkway, Ann Arbor, MI, USA">
        <title>Comparative Genomics and Chromosome Evolution.</title>
        <authorList>
            <person name="Mudd A.B."/>
        </authorList>
    </citation>
    <scope>NUCLEOTIDE SEQUENCE</scope>
    <source>
        <strain evidence="11">HN-11 Male</strain>
        <tissue evidence="11">Kidney and liver</tissue>
    </source>
</reference>
<evidence type="ECO:0000259" key="10">
    <source>
        <dbReference type="PROSITE" id="PS50115"/>
    </source>
</evidence>
<keyword evidence="2" id="KW-0963">Cytoplasm</keyword>
<dbReference type="PROSITE" id="PS50297">
    <property type="entry name" value="ANK_REP_REGION"/>
    <property type="match status" value="1"/>
</dbReference>
<feature type="compositionally biased region" description="Basic and acidic residues" evidence="8">
    <location>
        <begin position="625"/>
        <end position="638"/>
    </location>
</feature>
<feature type="domain" description="Arf-GAP" evidence="10">
    <location>
        <begin position="241"/>
        <end position="362"/>
    </location>
</feature>
<evidence type="ECO:0000259" key="9">
    <source>
        <dbReference type="PROSITE" id="PS50003"/>
    </source>
</evidence>
<organism evidence="11 12">
    <name type="scientific">Eleutherodactylus coqui</name>
    <name type="common">Puerto Rican coqui</name>
    <dbReference type="NCBI Taxonomy" id="57060"/>
    <lineage>
        <taxon>Eukaryota</taxon>
        <taxon>Metazoa</taxon>
        <taxon>Chordata</taxon>
        <taxon>Craniata</taxon>
        <taxon>Vertebrata</taxon>
        <taxon>Euteleostomi</taxon>
        <taxon>Amphibia</taxon>
        <taxon>Batrachia</taxon>
        <taxon>Anura</taxon>
        <taxon>Neobatrachia</taxon>
        <taxon>Hyloidea</taxon>
        <taxon>Eleutherodactylidae</taxon>
        <taxon>Eleutherodactylinae</taxon>
        <taxon>Eleutherodactylus</taxon>
        <taxon>Eleutherodactylus</taxon>
    </lineage>
</organism>
<dbReference type="Gene3D" id="1.25.40.950">
    <property type="match status" value="1"/>
</dbReference>
<feature type="domain" description="PH" evidence="9">
    <location>
        <begin position="127"/>
        <end position="219"/>
    </location>
</feature>
<keyword evidence="3" id="KW-0479">Metal-binding</keyword>
<evidence type="ECO:0000256" key="7">
    <source>
        <dbReference type="PROSITE-ProRule" id="PRU00288"/>
    </source>
</evidence>
<dbReference type="InterPro" id="IPR037844">
    <property type="entry name" value="PH_ASAP"/>
</dbReference>
<dbReference type="PROSITE" id="PS50115">
    <property type="entry name" value="ARFGAP"/>
    <property type="match status" value="1"/>
</dbReference>
<feature type="compositionally biased region" description="Basic and acidic residues" evidence="8">
    <location>
        <begin position="102"/>
        <end position="113"/>
    </location>
</feature>
<dbReference type="FunFam" id="1.25.40.20:FF:000006">
    <property type="entry name" value="Arf-GAP with SH3 domain, ANK repeat and PH domain-containing protein 2"/>
    <property type="match status" value="1"/>
</dbReference>
<dbReference type="InterPro" id="IPR011993">
    <property type="entry name" value="PH-like_dom_sf"/>
</dbReference>
<evidence type="ECO:0000313" key="11">
    <source>
        <dbReference type="EMBL" id="KAG9493131.1"/>
    </source>
</evidence>
<feature type="region of interest" description="Disordered" evidence="8">
    <location>
        <begin position="102"/>
        <end position="131"/>
    </location>
</feature>
<dbReference type="InterPro" id="IPR043593">
    <property type="entry name" value="ASAP"/>
</dbReference>
<dbReference type="PROSITE" id="PS50003">
    <property type="entry name" value="PH_DOMAIN"/>
    <property type="match status" value="1"/>
</dbReference>
<dbReference type="PRINTS" id="PR00405">
    <property type="entry name" value="REVINTRACTNG"/>
</dbReference>
<dbReference type="InterPro" id="IPR036770">
    <property type="entry name" value="Ankyrin_rpt-contain_sf"/>
</dbReference>
<feature type="region of interest" description="Disordered" evidence="8">
    <location>
        <begin position="557"/>
        <end position="671"/>
    </location>
</feature>
<dbReference type="SUPFAM" id="SSF50729">
    <property type="entry name" value="PH domain-like"/>
    <property type="match status" value="1"/>
</dbReference>
<comment type="caution">
    <text evidence="11">The sequence shown here is derived from an EMBL/GenBank/DDBJ whole genome shotgun (WGS) entry which is preliminary data.</text>
</comment>
<dbReference type="Gene3D" id="2.30.29.30">
    <property type="entry name" value="Pleckstrin-homology domain (PH domain)/Phosphotyrosine-binding domain (PTB)"/>
    <property type="match status" value="1"/>
</dbReference>
<sequence>MESDATEDADREKKLFQLHLCEYLLKLGELQVKQGPDFLECLIKAFHAQRHFFQDGLNATQSLLPFIEKLSSSLHIIHQTQEDGLKQLSEVQDNLQKQLQIENKEESPNRKDAGYSLHQHQGDKQHGTEKSGFLYKKSEGIRKVWQKRKCGVKYGYMTISHSTINRPPAKIKLLTCQVRPHVEDKKSFFLITHNRTYHFQAEDEAEAFVWISVLQNSKDESLNAAFSGDTGSNDNNNQLAKQIINEIRSLPGNQVCCDCGAPDPSWVSTNLGILICIECSGIHRDFGVRYSRVQSLTLDLLSTSELLIAVSVGNTKFNDVFEVVLPTPSPKPKATSEMACRKDYITAKYVEHSFVDKERSKSLHGIREAIQQHDLMALLQSMANGTDLSKPLHPVDNQDHVEYPLHFAVYMSERNSLPIVDFIIQNGGALDKVGADGQTALHSAVKYNKPDCIRLLLRAKASVNTVNHAGLTPLMLAQSLKHLECEELLERAGDGSFNIELDFDWFHIEEEISNSDEEDGEKLSPLSQNPVLPSAVRSYQRQTSLGLDISNRTYESFLIPSMPPPAQRSRSEEMPPPLPAKTHSRKSQEFSLHSPVTSERPVSISSCPSTGEHWEGVSEVGLQRRSSEPPRYTDEHSHTHSSLSMDGVKSYRRVKCSQNLESSTQTRPPLL</sequence>
<dbReference type="PROSITE" id="PS50088">
    <property type="entry name" value="ANK_REPEAT"/>
    <property type="match status" value="1"/>
</dbReference>
<feature type="compositionally biased region" description="Basic and acidic residues" evidence="8">
    <location>
        <begin position="120"/>
        <end position="129"/>
    </location>
</feature>
<evidence type="ECO:0000256" key="1">
    <source>
        <dbReference type="ARBA" id="ARBA00004496"/>
    </source>
</evidence>
<protein>
    <recommendedName>
        <fullName evidence="13">ArfGAP with SH3 domain, ankyrin repeat and PH domain 3</fullName>
    </recommendedName>
</protein>
<dbReference type="InterPro" id="IPR037278">
    <property type="entry name" value="ARFGAP/RecO"/>
</dbReference>
<dbReference type="SUPFAM" id="SSF103657">
    <property type="entry name" value="BAR/IMD domain-like"/>
    <property type="match status" value="1"/>
</dbReference>
<evidence type="ECO:0000256" key="8">
    <source>
        <dbReference type="SAM" id="MobiDB-lite"/>
    </source>
</evidence>
<keyword evidence="7" id="KW-0863">Zinc-finger</keyword>
<dbReference type="InterPro" id="IPR002110">
    <property type="entry name" value="Ankyrin_rpt"/>
</dbReference>
<dbReference type="SMART" id="SM00105">
    <property type="entry name" value="ArfGap"/>
    <property type="match status" value="1"/>
</dbReference>
<dbReference type="CDD" id="cd13251">
    <property type="entry name" value="PH_ASAP"/>
    <property type="match status" value="1"/>
</dbReference>
<keyword evidence="4" id="KW-0862">Zinc</keyword>
<dbReference type="InterPro" id="IPR027267">
    <property type="entry name" value="AH/BAR_dom_sf"/>
</dbReference>
<evidence type="ECO:0008006" key="13">
    <source>
        <dbReference type="Google" id="ProtNLM"/>
    </source>
</evidence>
<feature type="repeat" description="ANK" evidence="6">
    <location>
        <begin position="436"/>
        <end position="468"/>
    </location>
</feature>
<dbReference type="SUPFAM" id="SSF48403">
    <property type="entry name" value="Ankyrin repeat"/>
    <property type="match status" value="1"/>
</dbReference>
<dbReference type="SMART" id="SM00248">
    <property type="entry name" value="ANK"/>
    <property type="match status" value="3"/>
</dbReference>
<name>A0A8J6KI74_ELECQ</name>
<dbReference type="AlphaFoldDB" id="A0A8J6KI74"/>
<dbReference type="PANTHER" id="PTHR45854">
    <property type="entry name" value="ASAP FAMILY MEMBER"/>
    <property type="match status" value="1"/>
</dbReference>
<dbReference type="GO" id="GO:0008270">
    <property type="term" value="F:zinc ion binding"/>
    <property type="evidence" value="ECO:0007669"/>
    <property type="project" value="UniProtKB-KW"/>
</dbReference>
<dbReference type="OrthoDB" id="435430at2759"/>
<dbReference type="SUPFAM" id="SSF57863">
    <property type="entry name" value="ArfGap/RecO-like zinc finger"/>
    <property type="match status" value="1"/>
</dbReference>
<dbReference type="Pfam" id="PF01412">
    <property type="entry name" value="ArfGap"/>
    <property type="match status" value="1"/>
</dbReference>
<dbReference type="Proteomes" id="UP000770717">
    <property type="component" value="Unassembled WGS sequence"/>
</dbReference>
<feature type="compositionally biased region" description="Polar residues" evidence="8">
    <location>
        <begin position="656"/>
        <end position="671"/>
    </location>
</feature>